<accession>A0AAN9KIG9</accession>
<comment type="caution">
    <text evidence="2">The sequence shown here is derived from an EMBL/GenBank/DDBJ whole genome shotgun (WGS) entry which is preliminary data.</text>
</comment>
<proteinExistence type="predicted"/>
<sequence length="70" mass="7833">MSEASDPTTHAYSGDLQGKSPLTFDLNLIYVARFFGREAFEAQVWLDPESFFSVPDVVVVQEEPFCSPLC</sequence>
<dbReference type="Proteomes" id="UP001359559">
    <property type="component" value="Unassembled WGS sequence"/>
</dbReference>
<dbReference type="AlphaFoldDB" id="A0AAN9KIG9"/>
<name>A0AAN9KIG9_CLITE</name>
<evidence type="ECO:0000313" key="2">
    <source>
        <dbReference type="EMBL" id="KAK7317789.1"/>
    </source>
</evidence>
<protein>
    <submittedName>
        <fullName evidence="2">Uncharacterized protein</fullName>
    </submittedName>
</protein>
<evidence type="ECO:0000256" key="1">
    <source>
        <dbReference type="SAM" id="MobiDB-lite"/>
    </source>
</evidence>
<organism evidence="2 3">
    <name type="scientific">Clitoria ternatea</name>
    <name type="common">Butterfly pea</name>
    <dbReference type="NCBI Taxonomy" id="43366"/>
    <lineage>
        <taxon>Eukaryota</taxon>
        <taxon>Viridiplantae</taxon>
        <taxon>Streptophyta</taxon>
        <taxon>Embryophyta</taxon>
        <taxon>Tracheophyta</taxon>
        <taxon>Spermatophyta</taxon>
        <taxon>Magnoliopsida</taxon>
        <taxon>eudicotyledons</taxon>
        <taxon>Gunneridae</taxon>
        <taxon>Pentapetalae</taxon>
        <taxon>rosids</taxon>
        <taxon>fabids</taxon>
        <taxon>Fabales</taxon>
        <taxon>Fabaceae</taxon>
        <taxon>Papilionoideae</taxon>
        <taxon>50 kb inversion clade</taxon>
        <taxon>NPAAA clade</taxon>
        <taxon>indigoferoid/millettioid clade</taxon>
        <taxon>Phaseoleae</taxon>
        <taxon>Clitoria</taxon>
    </lineage>
</organism>
<gene>
    <name evidence="2" type="ORF">RJT34_02316</name>
</gene>
<feature type="region of interest" description="Disordered" evidence="1">
    <location>
        <begin position="1"/>
        <end position="20"/>
    </location>
</feature>
<reference evidence="2 3" key="1">
    <citation type="submission" date="2024-01" db="EMBL/GenBank/DDBJ databases">
        <title>The genomes of 5 underutilized Papilionoideae crops provide insights into root nodulation and disease resistance.</title>
        <authorList>
            <person name="Yuan L."/>
        </authorList>
    </citation>
    <scope>NUCLEOTIDE SEQUENCE [LARGE SCALE GENOMIC DNA]</scope>
    <source>
        <strain evidence="2">LY-2023</strain>
        <tissue evidence="2">Leaf</tissue>
    </source>
</reference>
<evidence type="ECO:0000313" key="3">
    <source>
        <dbReference type="Proteomes" id="UP001359559"/>
    </source>
</evidence>
<keyword evidence="3" id="KW-1185">Reference proteome</keyword>
<feature type="compositionally biased region" description="Polar residues" evidence="1">
    <location>
        <begin position="1"/>
        <end position="11"/>
    </location>
</feature>
<dbReference type="EMBL" id="JAYKXN010000001">
    <property type="protein sequence ID" value="KAK7317789.1"/>
    <property type="molecule type" value="Genomic_DNA"/>
</dbReference>